<dbReference type="PATRIC" id="fig|1132509.6.peg.1704"/>
<sequence length="221" mass="23483">MKPDAVLFDLDATLCRRRWSPETVLSGAFDEVGVTPYTTASEMSAVVNDVPTAEDDVAFYTNCLEAAAARTDATPERAEAVARSYHRAIDYADVEFVPGAEAALRETDAPLGLVTNGSEATQRAKLDALGIADRFDVRVFADTGGIKPDPAPFEHALSELDVDPQGTVHVGDSLQADVAGANALGIRSVWISHGEAGPVDEVRPDHIIESPVGLPDLLRTT</sequence>
<dbReference type="NCBIfam" id="TIGR01509">
    <property type="entry name" value="HAD-SF-IA-v3"/>
    <property type="match status" value="1"/>
</dbReference>
<dbReference type="Gene3D" id="1.20.120.710">
    <property type="entry name" value="Haloacid dehalogenase hydrolase-like domain"/>
    <property type="match status" value="1"/>
</dbReference>
<dbReference type="Gene3D" id="3.40.50.1000">
    <property type="entry name" value="HAD superfamily/HAD-like"/>
    <property type="match status" value="1"/>
</dbReference>
<reference evidence="5 6" key="1">
    <citation type="journal article" date="2014" name="PLoS Genet.">
        <title>Phylogenetically driven sequencing of extremely halophilic archaea reveals strategies for static and dynamic osmo-response.</title>
        <authorList>
            <person name="Becker E.A."/>
            <person name="Seitzer P.M."/>
            <person name="Tritt A."/>
            <person name="Larsen D."/>
            <person name="Krusor M."/>
            <person name="Yao A.I."/>
            <person name="Wu D."/>
            <person name="Madern D."/>
            <person name="Eisen J.A."/>
            <person name="Darling A.E."/>
            <person name="Facciotti M.T."/>
        </authorList>
    </citation>
    <scope>NUCLEOTIDE SEQUENCE [LARGE SCALE GENOMIC DNA]</scope>
    <source>
        <strain evidence="5 6">100A6</strain>
    </source>
</reference>
<dbReference type="InterPro" id="IPR041492">
    <property type="entry name" value="HAD_2"/>
</dbReference>
<dbReference type="GO" id="GO:0016787">
    <property type="term" value="F:hydrolase activity"/>
    <property type="evidence" value="ECO:0007669"/>
    <property type="project" value="UniProtKB-KW"/>
</dbReference>
<keyword evidence="6" id="KW-1185">Reference proteome</keyword>
<evidence type="ECO:0000256" key="3">
    <source>
        <dbReference type="ARBA" id="ARBA00022801"/>
    </source>
</evidence>
<keyword evidence="4" id="KW-0460">Magnesium</keyword>
<dbReference type="InterPro" id="IPR023214">
    <property type="entry name" value="HAD_sf"/>
</dbReference>
<dbReference type="RefSeq" id="WP_007692497.1">
    <property type="nucleotide sequence ID" value="NZ_AJRK01000008.1"/>
</dbReference>
<dbReference type="SFLD" id="SFLDS00003">
    <property type="entry name" value="Haloacid_Dehalogenase"/>
    <property type="match status" value="1"/>
</dbReference>
<comment type="caution">
    <text evidence="5">The sequence shown here is derived from an EMBL/GenBank/DDBJ whole genome shotgun (WGS) entry which is preliminary data.</text>
</comment>
<keyword evidence="3 5" id="KW-0378">Hydrolase</keyword>
<evidence type="ECO:0000313" key="6">
    <source>
        <dbReference type="Proteomes" id="UP000011566"/>
    </source>
</evidence>
<dbReference type="OrthoDB" id="27736at2157"/>
<dbReference type="eggNOG" id="arCOG02291">
    <property type="taxonomic scope" value="Archaea"/>
</dbReference>
<dbReference type="AlphaFoldDB" id="M0LZJ6"/>
<evidence type="ECO:0000256" key="1">
    <source>
        <dbReference type="ARBA" id="ARBA00001946"/>
    </source>
</evidence>
<dbReference type="Pfam" id="PF13419">
    <property type="entry name" value="HAD_2"/>
    <property type="match status" value="1"/>
</dbReference>
<dbReference type="InterPro" id="IPR006439">
    <property type="entry name" value="HAD-SF_hydro_IA"/>
</dbReference>
<evidence type="ECO:0000256" key="2">
    <source>
        <dbReference type="ARBA" id="ARBA00007958"/>
    </source>
</evidence>
<name>M0LZJ6_9EURY</name>
<dbReference type="Proteomes" id="UP000011566">
    <property type="component" value="Unassembled WGS sequence"/>
</dbReference>
<dbReference type="PANTHER" id="PTHR46470">
    <property type="entry name" value="N-ACYLNEURAMINATE-9-PHOSPHATASE"/>
    <property type="match status" value="1"/>
</dbReference>
<organism evidence="5 6">
    <name type="scientific">Halococcus hamelinensis 100A6</name>
    <dbReference type="NCBI Taxonomy" id="1132509"/>
    <lineage>
        <taxon>Archaea</taxon>
        <taxon>Methanobacteriati</taxon>
        <taxon>Methanobacteriota</taxon>
        <taxon>Stenosarchaea group</taxon>
        <taxon>Halobacteria</taxon>
        <taxon>Halobacteriales</taxon>
        <taxon>Halococcaceae</taxon>
        <taxon>Halococcus</taxon>
    </lineage>
</organism>
<dbReference type="InterPro" id="IPR036412">
    <property type="entry name" value="HAD-like_sf"/>
</dbReference>
<evidence type="ECO:0000313" key="5">
    <source>
        <dbReference type="EMBL" id="EMA38987.1"/>
    </source>
</evidence>
<protein>
    <submittedName>
        <fullName evidence="5">HAD-superfamily hydrolase, subfamily IA, variant 3</fullName>
    </submittedName>
</protein>
<gene>
    <name evidence="5" type="ORF">C447_07518</name>
</gene>
<dbReference type="SFLD" id="SFLDG01129">
    <property type="entry name" value="C1.5:_HAD__Beta-PGM__Phosphata"/>
    <property type="match status" value="1"/>
</dbReference>
<dbReference type="InterPro" id="IPR051400">
    <property type="entry name" value="HAD-like_hydrolase"/>
</dbReference>
<comment type="cofactor">
    <cofactor evidence="1">
        <name>Mg(2+)</name>
        <dbReference type="ChEBI" id="CHEBI:18420"/>
    </cofactor>
</comment>
<comment type="similarity">
    <text evidence="2">Belongs to the HAD-like hydrolase superfamily.</text>
</comment>
<dbReference type="GO" id="GO:0009231">
    <property type="term" value="P:riboflavin biosynthetic process"/>
    <property type="evidence" value="ECO:0007669"/>
    <property type="project" value="TreeGrafter"/>
</dbReference>
<evidence type="ECO:0000256" key="4">
    <source>
        <dbReference type="ARBA" id="ARBA00022842"/>
    </source>
</evidence>
<dbReference type="NCBIfam" id="TIGR01549">
    <property type="entry name" value="HAD-SF-IA-v1"/>
    <property type="match status" value="1"/>
</dbReference>
<dbReference type="SUPFAM" id="SSF56784">
    <property type="entry name" value="HAD-like"/>
    <property type="match status" value="1"/>
</dbReference>
<dbReference type="EMBL" id="AOMB01000022">
    <property type="protein sequence ID" value="EMA38987.1"/>
    <property type="molecule type" value="Genomic_DNA"/>
</dbReference>
<accession>M0LZJ6</accession>
<dbReference type="PANTHER" id="PTHR46470:SF4">
    <property type="entry name" value="5-AMINO-6-(5-PHOSPHO-D-RIBITYLAMINO)URACIL PHOSPHATASE YIGB"/>
    <property type="match status" value="1"/>
</dbReference>
<proteinExistence type="inferred from homology"/>